<dbReference type="AlphaFoldDB" id="A0A916DV49"/>
<protein>
    <submittedName>
        <fullName evidence="2">Uncharacterized protein</fullName>
    </submittedName>
</protein>
<keyword evidence="1" id="KW-0732">Signal</keyword>
<feature type="chain" id="PRO_5037642673" evidence="1">
    <location>
        <begin position="20"/>
        <end position="541"/>
    </location>
</feature>
<accession>A0A916DV49</accession>
<evidence type="ECO:0000313" key="2">
    <source>
        <dbReference type="EMBL" id="BDS14754.1"/>
    </source>
</evidence>
<dbReference type="EMBL" id="AP026867">
    <property type="protein sequence ID" value="BDS14754.1"/>
    <property type="molecule type" value="Genomic_DNA"/>
</dbReference>
<dbReference type="KEGG" id="aup:AsAng_0055360"/>
<proteinExistence type="predicted"/>
<organism evidence="2 3">
    <name type="scientific">Aureispira anguillae</name>
    <dbReference type="NCBI Taxonomy" id="2864201"/>
    <lineage>
        <taxon>Bacteria</taxon>
        <taxon>Pseudomonadati</taxon>
        <taxon>Bacteroidota</taxon>
        <taxon>Saprospiria</taxon>
        <taxon>Saprospirales</taxon>
        <taxon>Saprospiraceae</taxon>
        <taxon>Aureispira</taxon>
    </lineage>
</organism>
<evidence type="ECO:0000256" key="1">
    <source>
        <dbReference type="SAM" id="SignalP"/>
    </source>
</evidence>
<evidence type="ECO:0000313" key="3">
    <source>
        <dbReference type="Proteomes" id="UP001060919"/>
    </source>
</evidence>
<feature type="signal peptide" evidence="1">
    <location>
        <begin position="1"/>
        <end position="19"/>
    </location>
</feature>
<name>A0A916DV49_9BACT</name>
<keyword evidence="3" id="KW-1185">Reference proteome</keyword>
<gene>
    <name evidence="2" type="ORF">AsAng_0055360</name>
</gene>
<reference evidence="2" key="1">
    <citation type="submission" date="2022-09" db="EMBL/GenBank/DDBJ databases">
        <title>Aureispira anguillicida sp. nov., isolated from Leptocephalus of Japanese eel Anguilla japonica.</title>
        <authorList>
            <person name="Yuasa K."/>
            <person name="Mekata T."/>
            <person name="Ikunari K."/>
        </authorList>
    </citation>
    <scope>NUCLEOTIDE SEQUENCE</scope>
    <source>
        <strain evidence="2">EL160426</strain>
    </source>
</reference>
<dbReference type="Proteomes" id="UP001060919">
    <property type="component" value="Chromosome"/>
</dbReference>
<sequence length="541" mass="62044">MRMTLFILFLTLFTNPIFSQNSSYIMSEGDAYDENEGFLPKEGKLYVTPMSGSQAIYNKENIGGYFLEGETLVSVKGKTIVTHDAKTLKNRKSIPIKNFPENRKNIGCIQFQGEYIMFFSSILTKKSKTLQCFFQKLDIQTGKLGNEVAILEVENKRLNLRKNGFHHVSFFPLPEFKLSKDGSKLLFSCHEKLCVYEKGMDLSWKTDKIYGKHTPKRFYDLQNGMLDNDGTYYAILKVFKNDDNPKLEWHHWESHSELISKKDRRCNYNIIVLKIDKNGVSKIEADSLKDILLHSLTLHKDANDRLLCVGLYFKDDALFRSAGFLSVDLEKNTAPTYYPIATENQDEAEKKGGTPTKGIKYLNGIEIKNTKDGNLLLISEQVNGFYLFPSKGTVSDIGNHSDVLVSKINLDGDLLWAKRLQKSQIFNLNPKNGEAYGCESYKYLELNGKHYIIYLDDKKNKDFDFDEIKTYCSSCKNGGVFAFILDEDGNGKKEMLFDLDKLTATTHYDFKVDMRTISDTEFIFPVFQKKKNEGLIKIKVK</sequence>
<dbReference type="RefSeq" id="WP_264789963.1">
    <property type="nucleotide sequence ID" value="NZ_AP026867.1"/>
</dbReference>